<feature type="region of interest" description="Disordered" evidence="1">
    <location>
        <begin position="1"/>
        <end position="26"/>
    </location>
</feature>
<organism evidence="2 3">
    <name type="scientific">Sphaeramia orbicularis</name>
    <name type="common">orbiculate cardinalfish</name>
    <dbReference type="NCBI Taxonomy" id="375764"/>
    <lineage>
        <taxon>Eukaryota</taxon>
        <taxon>Metazoa</taxon>
        <taxon>Chordata</taxon>
        <taxon>Craniata</taxon>
        <taxon>Vertebrata</taxon>
        <taxon>Euteleostomi</taxon>
        <taxon>Actinopterygii</taxon>
        <taxon>Neopterygii</taxon>
        <taxon>Teleostei</taxon>
        <taxon>Neoteleostei</taxon>
        <taxon>Acanthomorphata</taxon>
        <taxon>Gobiaria</taxon>
        <taxon>Kurtiformes</taxon>
        <taxon>Apogonoidei</taxon>
        <taxon>Apogonidae</taxon>
        <taxon>Apogoninae</taxon>
        <taxon>Sphaeramia</taxon>
    </lineage>
</organism>
<name>A0A673B2Y6_9TELE</name>
<dbReference type="AlphaFoldDB" id="A0A673B2Y6"/>
<reference evidence="2" key="3">
    <citation type="submission" date="2025-09" db="UniProtKB">
        <authorList>
            <consortium name="Ensembl"/>
        </authorList>
    </citation>
    <scope>IDENTIFICATION</scope>
</reference>
<dbReference type="Ensembl" id="ENSSORT00005036669.1">
    <property type="protein sequence ID" value="ENSSORP00005035714.1"/>
    <property type="gene ID" value="ENSSORG00005016866.1"/>
</dbReference>
<evidence type="ECO:0000313" key="3">
    <source>
        <dbReference type="Proteomes" id="UP000472271"/>
    </source>
</evidence>
<dbReference type="InParanoid" id="A0A673B2Y6"/>
<reference evidence="2" key="2">
    <citation type="submission" date="2025-08" db="UniProtKB">
        <authorList>
            <consortium name="Ensembl"/>
        </authorList>
    </citation>
    <scope>IDENTIFICATION</scope>
</reference>
<sequence length="54" mass="5829">MRTLTSDSGQEETVSVRRSESSDAEGISRLISPSAEAVFGKISIINLLFSRSIV</sequence>
<dbReference type="Proteomes" id="UP000472271">
    <property type="component" value="Chromosome 24"/>
</dbReference>
<proteinExistence type="predicted"/>
<evidence type="ECO:0000256" key="1">
    <source>
        <dbReference type="SAM" id="MobiDB-lite"/>
    </source>
</evidence>
<protein>
    <submittedName>
        <fullName evidence="2">Uncharacterized protein</fullName>
    </submittedName>
</protein>
<evidence type="ECO:0000313" key="2">
    <source>
        <dbReference type="Ensembl" id="ENSSORP00005035714.1"/>
    </source>
</evidence>
<accession>A0A673B2Y6</accession>
<keyword evidence="3" id="KW-1185">Reference proteome</keyword>
<reference evidence="2" key="1">
    <citation type="submission" date="2019-06" db="EMBL/GenBank/DDBJ databases">
        <authorList>
            <consortium name="Wellcome Sanger Institute Data Sharing"/>
        </authorList>
    </citation>
    <scope>NUCLEOTIDE SEQUENCE [LARGE SCALE GENOMIC DNA]</scope>
</reference>